<keyword evidence="3" id="KW-1185">Reference proteome</keyword>
<evidence type="ECO:0000313" key="2">
    <source>
        <dbReference type="EMBL" id="CZR59710.1"/>
    </source>
</evidence>
<sequence length="191" mass="22533">MCIDYRYRWENCRAVEIHHRVCQAHIQHTRLQKDDNPCPNFRVEEINYRNDPVVSICQCKIYGQPCIRNTNGLKGDRNEHWEFEYVKTDRTWPEYKASHEREPEAEDKDKGVDKGKGIEEAPVENPYKKHKGESSKGMQSNEDMDMEDSASSYVKDEYEKTSEELEEDMKGVKGFYYYGVLQTGDEMDSIR</sequence>
<dbReference type="EMBL" id="FJOG01000014">
    <property type="protein sequence ID" value="CZR59710.1"/>
    <property type="molecule type" value="Genomic_DNA"/>
</dbReference>
<protein>
    <submittedName>
        <fullName evidence="2">Uncharacterized protein</fullName>
    </submittedName>
</protein>
<name>A0A1L7X3W5_9HELO</name>
<feature type="region of interest" description="Disordered" evidence="1">
    <location>
        <begin position="95"/>
        <end position="165"/>
    </location>
</feature>
<dbReference type="AlphaFoldDB" id="A0A1L7X3W5"/>
<reference evidence="2 3" key="1">
    <citation type="submission" date="2016-03" db="EMBL/GenBank/DDBJ databases">
        <authorList>
            <person name="Ploux O."/>
        </authorList>
    </citation>
    <scope>NUCLEOTIDE SEQUENCE [LARGE SCALE GENOMIC DNA]</scope>
    <source>
        <strain evidence="2 3">UAMH 11012</strain>
    </source>
</reference>
<dbReference type="OrthoDB" id="3564997at2759"/>
<feature type="compositionally biased region" description="Basic and acidic residues" evidence="1">
    <location>
        <begin position="154"/>
        <end position="165"/>
    </location>
</feature>
<accession>A0A1L7X3W5</accession>
<dbReference type="Proteomes" id="UP000184330">
    <property type="component" value="Unassembled WGS sequence"/>
</dbReference>
<gene>
    <name evidence="2" type="ORF">PAC_09604</name>
</gene>
<proteinExistence type="predicted"/>
<evidence type="ECO:0000256" key="1">
    <source>
        <dbReference type="SAM" id="MobiDB-lite"/>
    </source>
</evidence>
<feature type="compositionally biased region" description="Basic and acidic residues" evidence="1">
    <location>
        <begin position="95"/>
        <end position="119"/>
    </location>
</feature>
<evidence type="ECO:0000313" key="3">
    <source>
        <dbReference type="Proteomes" id="UP000184330"/>
    </source>
</evidence>
<organism evidence="2 3">
    <name type="scientific">Phialocephala subalpina</name>
    <dbReference type="NCBI Taxonomy" id="576137"/>
    <lineage>
        <taxon>Eukaryota</taxon>
        <taxon>Fungi</taxon>
        <taxon>Dikarya</taxon>
        <taxon>Ascomycota</taxon>
        <taxon>Pezizomycotina</taxon>
        <taxon>Leotiomycetes</taxon>
        <taxon>Helotiales</taxon>
        <taxon>Mollisiaceae</taxon>
        <taxon>Phialocephala</taxon>
        <taxon>Phialocephala fortinii species complex</taxon>
    </lineage>
</organism>